<sequence>MEKRVKLTYIEDLKDGMVLSKDIEVNGRVLLVQDTYLTENIIHKLKNQYILDKIEIYDDKSQLYENMFLEKEKSIEEIEESFQKLTDNMKDIFEGIYSIQSNGIEEVRKFAKKIQEELKSTSSVIKNIVIKGSGDDAIYRHSVNVAALSAVLGKWIGLDEIKINLLTYSAILHDFGKTQINPQILNKKDKLRKDEIKEIEKHPTITYNHIKEISFLDSSVSYGVLMHHEREDGSGYPLGIKGDKIHIFSKIIAIADVFDVVNSNRGYKKKKGALEALEIIKEEGLRKLNYEYCDIFLKHIINYYMGENVLLSDGNVGKIIQIDINNISEPLLLCEDKFIDIKKEKNIVVENLIL</sequence>
<evidence type="ECO:0000313" key="3">
    <source>
        <dbReference type="Proteomes" id="UP000184241"/>
    </source>
</evidence>
<dbReference type="CDD" id="cd00077">
    <property type="entry name" value="HDc"/>
    <property type="match status" value="1"/>
</dbReference>
<dbReference type="PANTHER" id="PTHR43155:SF2">
    <property type="entry name" value="CYCLIC DI-GMP PHOSPHODIESTERASE PA4108"/>
    <property type="match status" value="1"/>
</dbReference>
<dbReference type="InterPro" id="IPR003607">
    <property type="entry name" value="HD/PDEase_dom"/>
</dbReference>
<gene>
    <name evidence="2" type="ORF">SAMN02745941_02226</name>
</gene>
<protein>
    <submittedName>
        <fullName evidence="2">HD-GYP domain, c-di-GMP phosphodiesterase class II (Or its inactivated variant)</fullName>
    </submittedName>
</protein>
<dbReference type="EMBL" id="FQXU01000006">
    <property type="protein sequence ID" value="SHI14075.1"/>
    <property type="molecule type" value="Genomic_DNA"/>
</dbReference>
<reference evidence="2 3" key="1">
    <citation type="submission" date="2016-11" db="EMBL/GenBank/DDBJ databases">
        <authorList>
            <person name="Jaros S."/>
            <person name="Januszkiewicz K."/>
            <person name="Wedrychowicz H."/>
        </authorList>
    </citation>
    <scope>NUCLEOTIDE SEQUENCE [LARGE SCALE GENOMIC DNA]</scope>
    <source>
        <strain evidence="2 3">DSM 6191</strain>
    </source>
</reference>
<dbReference type="SMART" id="SM00471">
    <property type="entry name" value="HDc"/>
    <property type="match status" value="1"/>
</dbReference>
<dbReference type="Proteomes" id="UP000184241">
    <property type="component" value="Unassembled WGS sequence"/>
</dbReference>
<dbReference type="RefSeq" id="WP_073019438.1">
    <property type="nucleotide sequence ID" value="NZ_FQXU01000006.1"/>
</dbReference>
<feature type="domain" description="HD-GYP" evidence="1">
    <location>
        <begin position="116"/>
        <end position="312"/>
    </location>
</feature>
<dbReference type="PANTHER" id="PTHR43155">
    <property type="entry name" value="CYCLIC DI-GMP PHOSPHODIESTERASE PA4108-RELATED"/>
    <property type="match status" value="1"/>
</dbReference>
<dbReference type="InterPro" id="IPR037522">
    <property type="entry name" value="HD_GYP_dom"/>
</dbReference>
<proteinExistence type="predicted"/>
<evidence type="ECO:0000259" key="1">
    <source>
        <dbReference type="PROSITE" id="PS51832"/>
    </source>
</evidence>
<dbReference type="PROSITE" id="PS51832">
    <property type="entry name" value="HD_GYP"/>
    <property type="match status" value="1"/>
</dbReference>
<evidence type="ECO:0000313" key="2">
    <source>
        <dbReference type="EMBL" id="SHI14075.1"/>
    </source>
</evidence>
<dbReference type="AlphaFoldDB" id="A0A1M5YPK3"/>
<dbReference type="SUPFAM" id="SSF109604">
    <property type="entry name" value="HD-domain/PDEase-like"/>
    <property type="match status" value="1"/>
</dbReference>
<organism evidence="2 3">
    <name type="scientific">Clostridium intestinale DSM 6191</name>
    <dbReference type="NCBI Taxonomy" id="1121320"/>
    <lineage>
        <taxon>Bacteria</taxon>
        <taxon>Bacillati</taxon>
        <taxon>Bacillota</taxon>
        <taxon>Clostridia</taxon>
        <taxon>Eubacteriales</taxon>
        <taxon>Clostridiaceae</taxon>
        <taxon>Clostridium</taxon>
    </lineage>
</organism>
<name>A0A1M5YPK3_9CLOT</name>
<dbReference type="Pfam" id="PF13487">
    <property type="entry name" value="HD_5"/>
    <property type="match status" value="1"/>
</dbReference>
<accession>A0A1M5YPK3</accession>
<dbReference type="Gene3D" id="1.10.3210.10">
    <property type="entry name" value="Hypothetical protein af1432"/>
    <property type="match status" value="1"/>
</dbReference>